<dbReference type="PANTHER" id="PTHR12413">
    <property type="entry name" value="DOLICHYL GLYCOSYLTRANSFERASE"/>
    <property type="match status" value="1"/>
</dbReference>
<evidence type="ECO:0000256" key="1">
    <source>
        <dbReference type="ARBA" id="ARBA00004477"/>
    </source>
</evidence>
<feature type="transmembrane region" description="Helical" evidence="11">
    <location>
        <begin position="154"/>
        <end position="173"/>
    </location>
</feature>
<comment type="caution">
    <text evidence="12">The sequence shown here is derived from an EMBL/GenBank/DDBJ whole genome shotgun (WGS) entry which is preliminary data.</text>
</comment>
<keyword evidence="4 11" id="KW-0328">Glycosyltransferase</keyword>
<evidence type="ECO:0000313" key="12">
    <source>
        <dbReference type="EMBL" id="PVU96535.1"/>
    </source>
</evidence>
<dbReference type="Proteomes" id="UP000245383">
    <property type="component" value="Unassembled WGS sequence"/>
</dbReference>
<dbReference type="InterPro" id="IPR004856">
    <property type="entry name" value="Glyco_trans_ALG6/ALG8"/>
</dbReference>
<keyword evidence="5 11" id="KW-0808">Transferase</keyword>
<evidence type="ECO:0000256" key="2">
    <source>
        <dbReference type="ARBA" id="ARBA00004922"/>
    </source>
</evidence>
<comment type="pathway">
    <text evidence="2 11">Protein modification; protein glycosylation.</text>
</comment>
<sequence>MATSNSYLWCATALALSTGIKVLLFPSYHSTDFEVHRNWLSITNNLHISKWYHENTSEWTLDYPPFFAWFEFFMSQVVKLIDPNMVKLENLEYATTLCIGSVINSVSSNTRGIVGNTEFGVLPDIEPSWTFIITILSQLPYLVRAWKNPKPNNLIASIIGCALSSFMFGWHVHEKAVLLYLVPLW</sequence>
<dbReference type="OrthoDB" id="1689333at2759"/>
<comment type="similarity">
    <text evidence="3 11">Belongs to the ALG6/ALG8 glucosyltransferase family.</text>
</comment>
<evidence type="ECO:0000256" key="11">
    <source>
        <dbReference type="RuleBase" id="RU363110"/>
    </source>
</evidence>
<dbReference type="STRING" id="133385.A0A2T9YW31"/>
<dbReference type="EC" id="2.4.1.-" evidence="11"/>
<proteinExistence type="inferred from homology"/>
<dbReference type="Pfam" id="PF03155">
    <property type="entry name" value="Alg6_Alg8"/>
    <property type="match status" value="2"/>
</dbReference>
<keyword evidence="7 11" id="KW-0256">Endoplasmic reticulum</keyword>
<evidence type="ECO:0000256" key="6">
    <source>
        <dbReference type="ARBA" id="ARBA00022692"/>
    </source>
</evidence>
<organism evidence="12 13">
    <name type="scientific">Smittium simulii</name>
    <dbReference type="NCBI Taxonomy" id="133385"/>
    <lineage>
        <taxon>Eukaryota</taxon>
        <taxon>Fungi</taxon>
        <taxon>Fungi incertae sedis</taxon>
        <taxon>Zoopagomycota</taxon>
        <taxon>Kickxellomycotina</taxon>
        <taxon>Harpellomycetes</taxon>
        <taxon>Harpellales</taxon>
        <taxon>Legeriomycetaceae</taxon>
        <taxon>Smittium</taxon>
    </lineage>
</organism>
<keyword evidence="9 11" id="KW-0472">Membrane</keyword>
<reference evidence="12 13" key="1">
    <citation type="journal article" date="2018" name="MBio">
        <title>Comparative Genomics Reveals the Core Gene Toolbox for the Fungus-Insect Symbiosis.</title>
        <authorList>
            <person name="Wang Y."/>
            <person name="Stata M."/>
            <person name="Wang W."/>
            <person name="Stajich J.E."/>
            <person name="White M.M."/>
            <person name="Moncalvo J.M."/>
        </authorList>
    </citation>
    <scope>NUCLEOTIDE SEQUENCE [LARGE SCALE GENOMIC DNA]</scope>
    <source>
        <strain evidence="12 13">SWE-8-4</strain>
    </source>
</reference>
<evidence type="ECO:0000256" key="5">
    <source>
        <dbReference type="ARBA" id="ARBA00022679"/>
    </source>
</evidence>
<dbReference type="GO" id="GO:0005789">
    <property type="term" value="C:endoplasmic reticulum membrane"/>
    <property type="evidence" value="ECO:0007669"/>
    <property type="project" value="UniProtKB-SubCell"/>
</dbReference>
<evidence type="ECO:0000256" key="8">
    <source>
        <dbReference type="ARBA" id="ARBA00022989"/>
    </source>
</evidence>
<feature type="transmembrane region" description="Helical" evidence="11">
    <location>
        <begin position="6"/>
        <end position="24"/>
    </location>
</feature>
<dbReference type="UniPathway" id="UPA00378"/>
<comment type="catalytic activity">
    <reaction evidence="10">
        <text>an alpha-D-Glc-(1-&gt;3)-alpha-D-Man-(1-&gt;2)-alpha-D-Man-(1-&gt;2)-alpha-D-Man-(1-&gt;3)-[alpha-D-Man-(1-&gt;2)-alpha-D-Man-(1-&gt;3)-[alpha-D-Man-(1-&gt;2)-alpha-D-Man-(1-&gt;6)]-alpha-D-Man-(1-&gt;6)]-beta-D-Man-(1-&gt;4)-beta-D-GlcNAc-(1-&gt;4)-alpha-D-GlcNAc-diphospho-di-trans,poly-cis-dolichol + a di-trans,poly-cis-dolichyl beta-D-glucosyl phosphate = an alpha-D-Glc-(1-&gt;3)-alpha-D-Glc-(1-&gt;3)-alpha-D-Man-(1-&gt;2)-alpha-D-Man-(1-&gt;2)-alpha-D-Man-(1-&gt;3)-[alpha-D-Man-(1-&gt;2)-alpha-D-Man-(1-&gt;3)-[alpha-D-Man-(1-&gt;2)-alpha-D-Man-(1-&gt;6)]-alpha-D-Man-(1-&gt;6)]-beta-D-Man-(1-&gt;4)-beta-D-GlcNAc-(1-&gt;4)-alpha-D-GlcNAc-diphospho-di-trans,poly-cis-dolichol + a di-trans,poly-cis-dolichyl phosphate + H(+)</text>
        <dbReference type="Rhea" id="RHEA:31307"/>
        <dbReference type="Rhea" id="RHEA-COMP:19498"/>
        <dbReference type="Rhea" id="RHEA-COMP:19502"/>
        <dbReference type="Rhea" id="RHEA-COMP:19521"/>
        <dbReference type="Rhea" id="RHEA-COMP:19522"/>
        <dbReference type="ChEBI" id="CHEBI:15378"/>
        <dbReference type="ChEBI" id="CHEBI:57525"/>
        <dbReference type="ChEBI" id="CHEBI:57683"/>
        <dbReference type="ChEBI" id="CHEBI:132521"/>
        <dbReference type="ChEBI" id="CHEBI:132522"/>
        <dbReference type="EC" id="2.4.1.265"/>
    </reaction>
    <physiologicalReaction direction="left-to-right" evidence="10">
        <dbReference type="Rhea" id="RHEA:31308"/>
    </physiologicalReaction>
</comment>
<evidence type="ECO:0000256" key="3">
    <source>
        <dbReference type="ARBA" id="ARBA00008715"/>
    </source>
</evidence>
<keyword evidence="8 11" id="KW-1133">Transmembrane helix</keyword>
<dbReference type="GO" id="GO:0042283">
    <property type="term" value="F:dolichyl pyrophosphate Glc1Man9GlcNAc2 alpha-1,3-glucosyltransferase activity"/>
    <property type="evidence" value="ECO:0007669"/>
    <property type="project" value="UniProtKB-EC"/>
</dbReference>
<comment type="caution">
    <text evidence="11">Lacks conserved residue(s) required for the propagation of feature annotation.</text>
</comment>
<dbReference type="EMBL" id="MBFR01000030">
    <property type="protein sequence ID" value="PVU96535.1"/>
    <property type="molecule type" value="Genomic_DNA"/>
</dbReference>
<dbReference type="GO" id="GO:0006487">
    <property type="term" value="P:protein N-linked glycosylation"/>
    <property type="evidence" value="ECO:0007669"/>
    <property type="project" value="TreeGrafter"/>
</dbReference>
<evidence type="ECO:0000256" key="4">
    <source>
        <dbReference type="ARBA" id="ARBA00022676"/>
    </source>
</evidence>
<evidence type="ECO:0000256" key="9">
    <source>
        <dbReference type="ARBA" id="ARBA00023136"/>
    </source>
</evidence>
<evidence type="ECO:0000256" key="7">
    <source>
        <dbReference type="ARBA" id="ARBA00022824"/>
    </source>
</evidence>
<keyword evidence="13" id="KW-1185">Reference proteome</keyword>
<accession>A0A2T9YW31</accession>
<comment type="subcellular location">
    <subcellularLocation>
        <location evidence="1 11">Endoplasmic reticulum membrane</location>
        <topology evidence="1 11">Multi-pass membrane protein</topology>
    </subcellularLocation>
</comment>
<dbReference type="PANTHER" id="PTHR12413:SF2">
    <property type="entry name" value="DOLICHYL PYROPHOSPHATE GLC1MAN9GLCNAC2 ALPHA-1,3-GLUCOSYLTRANSFERASE-RELATED"/>
    <property type="match status" value="1"/>
</dbReference>
<evidence type="ECO:0000313" key="13">
    <source>
        <dbReference type="Proteomes" id="UP000245383"/>
    </source>
</evidence>
<evidence type="ECO:0000256" key="10">
    <source>
        <dbReference type="ARBA" id="ARBA00047346"/>
    </source>
</evidence>
<name>A0A2T9YW31_9FUNG</name>
<protein>
    <recommendedName>
        <fullName evidence="11">Alpha-1,3-glucosyltransferase</fullName>
        <ecNumber evidence="11">2.4.1.-</ecNumber>
    </recommendedName>
</protein>
<gene>
    <name evidence="12" type="ORF">BB561_001137</name>
</gene>
<keyword evidence="6 11" id="KW-0812">Transmembrane</keyword>
<dbReference type="AlphaFoldDB" id="A0A2T9YW31"/>